<dbReference type="SMART" id="SM00212">
    <property type="entry name" value="UBCc"/>
    <property type="match status" value="1"/>
</dbReference>
<dbReference type="GO" id="GO:0061654">
    <property type="term" value="F:NEDD8 conjugating enzyme activity"/>
    <property type="evidence" value="ECO:0007669"/>
    <property type="project" value="UniProtKB-EC"/>
</dbReference>
<evidence type="ECO:0000256" key="4">
    <source>
        <dbReference type="ARBA" id="ARBA00022786"/>
    </source>
</evidence>
<evidence type="ECO:0000256" key="9">
    <source>
        <dbReference type="ARBA" id="ARBA00044092"/>
    </source>
</evidence>
<dbReference type="EMBL" id="KV454538">
    <property type="protein sequence ID" value="ODV70231.1"/>
    <property type="molecule type" value="Genomic_DNA"/>
</dbReference>
<accession>A0A1E4RSP8</accession>
<dbReference type="GO" id="GO:0045116">
    <property type="term" value="P:protein neddylation"/>
    <property type="evidence" value="ECO:0007669"/>
    <property type="project" value="EnsemblFungi"/>
</dbReference>
<dbReference type="Pfam" id="PF00179">
    <property type="entry name" value="UQ_con"/>
    <property type="match status" value="1"/>
</dbReference>
<feature type="compositionally biased region" description="Polar residues" evidence="14">
    <location>
        <begin position="24"/>
        <end position="35"/>
    </location>
</feature>
<organism evidence="16 17">
    <name type="scientific">Hyphopichia burtonii NRRL Y-1933</name>
    <dbReference type="NCBI Taxonomy" id="984485"/>
    <lineage>
        <taxon>Eukaryota</taxon>
        <taxon>Fungi</taxon>
        <taxon>Dikarya</taxon>
        <taxon>Ascomycota</taxon>
        <taxon>Saccharomycotina</taxon>
        <taxon>Pichiomycetes</taxon>
        <taxon>Debaryomycetaceae</taxon>
        <taxon>Hyphopichia</taxon>
    </lineage>
</organism>
<evidence type="ECO:0000256" key="6">
    <source>
        <dbReference type="ARBA" id="ARBA00043698"/>
    </source>
</evidence>
<gene>
    <name evidence="16" type="ORF">HYPBUDRAFT_179841</name>
</gene>
<evidence type="ECO:0000256" key="5">
    <source>
        <dbReference type="ARBA" id="ARBA00022840"/>
    </source>
</evidence>
<evidence type="ECO:0000256" key="12">
    <source>
        <dbReference type="PROSITE-ProRule" id="PRU10133"/>
    </source>
</evidence>
<feature type="region of interest" description="Disordered" evidence="14">
    <location>
        <begin position="15"/>
        <end position="39"/>
    </location>
</feature>
<dbReference type="InterPro" id="IPR050113">
    <property type="entry name" value="Ub_conjugating_enzyme"/>
</dbReference>
<dbReference type="STRING" id="984485.A0A1E4RSP8"/>
<dbReference type="PROSITE" id="PS50127">
    <property type="entry name" value="UBC_2"/>
    <property type="match status" value="1"/>
</dbReference>
<dbReference type="Proteomes" id="UP000095085">
    <property type="component" value="Unassembled WGS sequence"/>
</dbReference>
<feature type="domain" description="UBC core" evidence="15">
    <location>
        <begin position="44"/>
        <end position="188"/>
    </location>
</feature>
<reference evidence="17" key="1">
    <citation type="submission" date="2016-05" db="EMBL/GenBank/DDBJ databases">
        <title>Comparative genomics of biotechnologically important yeasts.</title>
        <authorList>
            <consortium name="DOE Joint Genome Institute"/>
            <person name="Riley R."/>
            <person name="Haridas S."/>
            <person name="Wolfe K.H."/>
            <person name="Lopes M.R."/>
            <person name="Hittinger C.T."/>
            <person name="Goker M."/>
            <person name="Salamov A."/>
            <person name="Wisecaver J."/>
            <person name="Long T.M."/>
            <person name="Aerts A.L."/>
            <person name="Barry K."/>
            <person name="Choi C."/>
            <person name="Clum A."/>
            <person name="Coughlan A.Y."/>
            <person name="Deshpande S."/>
            <person name="Douglass A.P."/>
            <person name="Hanson S.J."/>
            <person name="Klenk H.-P."/>
            <person name="Labutti K."/>
            <person name="Lapidus A."/>
            <person name="Lindquist E."/>
            <person name="Lipzen A."/>
            <person name="Meier-Kolthoff J.P."/>
            <person name="Ohm R.A."/>
            <person name="Otillar R.P."/>
            <person name="Pangilinan J."/>
            <person name="Peng Y."/>
            <person name="Rokas A."/>
            <person name="Rosa C.A."/>
            <person name="Scheuner C."/>
            <person name="Sibirny A.A."/>
            <person name="Slot J.C."/>
            <person name="Stielow J.B."/>
            <person name="Sun H."/>
            <person name="Kurtzman C.P."/>
            <person name="Blackwell M."/>
            <person name="Grigoriev I.V."/>
            <person name="Jeffries T.W."/>
        </authorList>
    </citation>
    <scope>NUCLEOTIDE SEQUENCE [LARGE SCALE GENOMIC DNA]</scope>
    <source>
        <strain evidence="17">NRRL Y-1933</strain>
    </source>
</reference>
<feature type="active site" description="Glycyl thioester intermediate" evidence="12">
    <location>
        <position position="126"/>
    </location>
</feature>
<comment type="similarity">
    <text evidence="13">Belongs to the ubiquitin-conjugating enzyme family.</text>
</comment>
<dbReference type="SUPFAM" id="SSF54495">
    <property type="entry name" value="UBC-like"/>
    <property type="match status" value="1"/>
</dbReference>
<dbReference type="OrthoDB" id="10249039at2759"/>
<dbReference type="FunFam" id="3.10.110.10:FF:000005">
    <property type="entry name" value="NEDD8-conjugating enzyme Ubc12"/>
    <property type="match status" value="1"/>
</dbReference>
<evidence type="ECO:0000256" key="1">
    <source>
        <dbReference type="ARBA" id="ARBA00005032"/>
    </source>
</evidence>
<dbReference type="EC" id="2.3.2.34" evidence="7"/>
<dbReference type="GeneID" id="30997440"/>
<evidence type="ECO:0000256" key="11">
    <source>
        <dbReference type="ARBA" id="ARBA00044315"/>
    </source>
</evidence>
<evidence type="ECO:0000256" key="3">
    <source>
        <dbReference type="ARBA" id="ARBA00022741"/>
    </source>
</evidence>
<protein>
    <recommendedName>
        <fullName evidence="9">NEDD8-conjugating enzyme UBC12</fullName>
        <ecNumber evidence="7">2.3.2.34</ecNumber>
    </recommendedName>
    <alternativeName>
        <fullName evidence="8">NEDD8-conjugating enzyme Ubc12</fullName>
    </alternativeName>
    <alternativeName>
        <fullName evidence="10">RUB1-conjugating enzyme</fullName>
    </alternativeName>
    <alternativeName>
        <fullName evidence="11">Ubiquitin carrier protein 12</fullName>
    </alternativeName>
</protein>
<dbReference type="InterPro" id="IPR016135">
    <property type="entry name" value="UBQ-conjugating_enzyme/RWD"/>
</dbReference>
<proteinExistence type="inferred from homology"/>
<evidence type="ECO:0000313" key="16">
    <source>
        <dbReference type="EMBL" id="ODV70231.1"/>
    </source>
</evidence>
<evidence type="ECO:0000256" key="13">
    <source>
        <dbReference type="RuleBase" id="RU362109"/>
    </source>
</evidence>
<evidence type="ECO:0000256" key="10">
    <source>
        <dbReference type="ARBA" id="ARBA00044279"/>
    </source>
</evidence>
<dbReference type="Gene3D" id="3.10.110.10">
    <property type="entry name" value="Ubiquitin Conjugating Enzyme"/>
    <property type="match status" value="1"/>
</dbReference>
<evidence type="ECO:0000256" key="7">
    <source>
        <dbReference type="ARBA" id="ARBA00044047"/>
    </source>
</evidence>
<keyword evidence="4 13" id="KW-0833">Ubl conjugation pathway</keyword>
<dbReference type="InterPro" id="IPR023313">
    <property type="entry name" value="UBQ-conjugating_AS"/>
</dbReference>
<dbReference type="GO" id="GO:0005524">
    <property type="term" value="F:ATP binding"/>
    <property type="evidence" value="ECO:0007669"/>
    <property type="project" value="UniProtKB-UniRule"/>
</dbReference>
<dbReference type="PROSITE" id="PS00183">
    <property type="entry name" value="UBC_1"/>
    <property type="match status" value="1"/>
</dbReference>
<comment type="catalytic activity">
    <reaction evidence="6">
        <text>[E1 NEDD8-activating enzyme]-S-[NEDD8 protein]-yl-L-cysteine + [E2 NEDD8-conjugating enzyme]-L-cysteine = [E1 NEDD8-activating enzyme]-L-cysteine + [E2 NEDD8-conjugating enzyme]-S-[NEDD8-protein]-yl-L-cysteine.</text>
        <dbReference type="EC" id="2.3.2.34"/>
    </reaction>
</comment>
<evidence type="ECO:0000256" key="2">
    <source>
        <dbReference type="ARBA" id="ARBA00022679"/>
    </source>
</evidence>
<dbReference type="AlphaFoldDB" id="A0A1E4RSP8"/>
<evidence type="ECO:0000259" key="15">
    <source>
        <dbReference type="PROSITE" id="PS50127"/>
    </source>
</evidence>
<sequence>MLKIRQLQKKRQEEAAAAAAAEFSGNTSDSTNGEVSNEKQKVSAAQLRLQKDITALELPPSIKVIFPEPSDLFHFKLTINPQQGYYKSGIFEFKIEINNNFPIEPPKIKCSNKIYHPNIDLDGNVCLNILREDWSPVLNLNSVFIGLNFLFLEPNPNDPLNKEAANVLVKNKTQFTRNVRDSMRGGYVEHEYYDRVI</sequence>
<evidence type="ECO:0000313" key="17">
    <source>
        <dbReference type="Proteomes" id="UP000095085"/>
    </source>
</evidence>
<keyword evidence="3 13" id="KW-0547">Nucleotide-binding</keyword>
<comment type="pathway">
    <text evidence="1">Protein modification; protein neddylation.</text>
</comment>
<dbReference type="InterPro" id="IPR000608">
    <property type="entry name" value="UBC"/>
</dbReference>
<dbReference type="CDD" id="cd23794">
    <property type="entry name" value="UBCc_UBE2F_UBE2M"/>
    <property type="match status" value="1"/>
</dbReference>
<evidence type="ECO:0000256" key="14">
    <source>
        <dbReference type="SAM" id="MobiDB-lite"/>
    </source>
</evidence>
<evidence type="ECO:0000256" key="8">
    <source>
        <dbReference type="ARBA" id="ARBA00044084"/>
    </source>
</evidence>
<dbReference type="RefSeq" id="XP_020079298.1">
    <property type="nucleotide sequence ID" value="XM_020222891.1"/>
</dbReference>
<dbReference type="PANTHER" id="PTHR24067">
    <property type="entry name" value="UBIQUITIN-CONJUGATING ENZYME E2"/>
    <property type="match status" value="1"/>
</dbReference>
<keyword evidence="2" id="KW-0808">Transferase</keyword>
<keyword evidence="17" id="KW-1185">Reference proteome</keyword>
<keyword evidence="5 13" id="KW-0067">ATP-binding</keyword>
<name>A0A1E4RSP8_9ASCO</name>